<name>A0A6D2C4L2_9HELI</name>
<dbReference type="CDD" id="cd02696">
    <property type="entry name" value="MurNAc-LAA"/>
    <property type="match status" value="1"/>
</dbReference>
<dbReference type="Proteomes" id="UP000029870">
    <property type="component" value="Unassembled WGS sequence"/>
</dbReference>
<protein>
    <recommendedName>
        <fullName evidence="2">N-acetylmuramoyl-L-alanine amidase</fullName>
        <ecNumber evidence="2">3.5.1.28</ecNumber>
    </recommendedName>
</protein>
<dbReference type="Gene3D" id="3.40.630.40">
    <property type="entry name" value="Zn-dependent exopeptidases"/>
    <property type="match status" value="1"/>
</dbReference>
<dbReference type="PANTHER" id="PTHR30404">
    <property type="entry name" value="N-ACETYLMURAMOYL-L-ALANINE AMIDASE"/>
    <property type="match status" value="1"/>
</dbReference>
<evidence type="ECO:0000259" key="4">
    <source>
        <dbReference type="SMART" id="SM00646"/>
    </source>
</evidence>
<accession>A0A6D2C4L2</accession>
<feature type="domain" description="MurNAc-LAA" evidence="4">
    <location>
        <begin position="594"/>
        <end position="710"/>
    </location>
</feature>
<dbReference type="InterPro" id="IPR002508">
    <property type="entry name" value="MurNAc-LAA_cat"/>
</dbReference>
<evidence type="ECO:0000256" key="2">
    <source>
        <dbReference type="ARBA" id="ARBA00011901"/>
    </source>
</evidence>
<dbReference type="PANTHER" id="PTHR30404:SF0">
    <property type="entry name" value="N-ACETYLMURAMOYL-L-ALANINE AMIDASE AMIC"/>
    <property type="match status" value="1"/>
</dbReference>
<evidence type="ECO:0000313" key="6">
    <source>
        <dbReference type="Proteomes" id="UP000029870"/>
    </source>
</evidence>
<organism evidence="5 6">
    <name type="scientific">Helicobacter bilis</name>
    <dbReference type="NCBI Taxonomy" id="37372"/>
    <lineage>
        <taxon>Bacteria</taxon>
        <taxon>Pseudomonadati</taxon>
        <taxon>Campylobacterota</taxon>
        <taxon>Epsilonproteobacteria</taxon>
        <taxon>Campylobacterales</taxon>
        <taxon>Helicobacteraceae</taxon>
        <taxon>Helicobacter</taxon>
    </lineage>
</organism>
<dbReference type="EMBL" id="JRPH02000034">
    <property type="protein sequence ID" value="TLE03085.1"/>
    <property type="molecule type" value="Genomic_DNA"/>
</dbReference>
<evidence type="ECO:0000313" key="5">
    <source>
        <dbReference type="EMBL" id="TLE03085.1"/>
    </source>
</evidence>
<sequence length="718" mass="82175">MENSEQYKTILDIYTGLQVCTPPNFKELPTPLNDFGLGGKTTTYSITVLGAYSSEVLGQYMQKQGALDGIKTFYKYKLMGNFGIFSYLYKKSEGKSNERAVGEVIFETSVGIGVDSVIKHRHMIQQGARKIVVKTATKVGISLGSRILAGATTGAVVGSSAPIIGTIVGAVAGAFLAGVAEDFFFSEGWFEDKEKTKEMQKQEIENRLYKIYITKINQIGDYLLRHKYAEKRILKGYESEEICRSINNPNESYFKTILLMQSFPNYLDIDKEFYETLQEKALDSKKESKETNKTESKQLHIKPIADSIPLTIEIEKCHNGISGNLLRNTTIYIYNHRFKRVVAKGKSDNNGKLIVHNVYVGKEDTIDKLSFIPDRNNFDESNFELSLNQYESFTNIQKKHKSTKELKLLQAYFSFNGSKLSLEYEYEVSNLKANIYKDTIELIPTHNLKDTRFRQYIKYAYMVFDITDSNIDEKTSNITIANRAMLGLKNLGNSGNNKYEIRESWREKIVIFFAYFDKQEKTPFFKALFIHKPIVILDLGNSGAIPLEYEQNSMKRVDIVYDIIQMIEARLKNIATLIKLQKNSDEIIGLDERVRKVNAIKQNTQSKNLLFLSLHIDSEATKSASGMRCFYNDKAYAEQEKRFIKHLKEIYPVTNNTYFENKSNLYLTKFVNVASVLVTLGFISNDDDKARLNNKTQRKAIANKLFLAISNYLRKNNK</sequence>
<dbReference type="Pfam" id="PF01520">
    <property type="entry name" value="Amidase_3"/>
    <property type="match status" value="1"/>
</dbReference>
<reference evidence="5 6" key="1">
    <citation type="journal article" date="2014" name="Genome Announc.">
        <title>Draft genome sequences of eight enterohepatic helicobacter species isolated from both laboratory and wild rodents.</title>
        <authorList>
            <person name="Sheh A."/>
            <person name="Shen Z."/>
            <person name="Fox J.G."/>
        </authorList>
    </citation>
    <scope>NUCLEOTIDE SEQUENCE [LARGE SCALE GENOMIC DNA]</scope>
    <source>
        <strain evidence="5 6">Missouri</strain>
    </source>
</reference>
<dbReference type="GO" id="GO:0008745">
    <property type="term" value="F:N-acetylmuramoyl-L-alanine amidase activity"/>
    <property type="evidence" value="ECO:0007669"/>
    <property type="project" value="UniProtKB-EC"/>
</dbReference>
<gene>
    <name evidence="5" type="ORF">LS77_009380</name>
</gene>
<dbReference type="EC" id="3.5.1.28" evidence="2"/>
<evidence type="ECO:0000256" key="3">
    <source>
        <dbReference type="ARBA" id="ARBA00022801"/>
    </source>
</evidence>
<dbReference type="InterPro" id="IPR050695">
    <property type="entry name" value="N-acetylmuramoyl_amidase_3"/>
</dbReference>
<comment type="catalytic activity">
    <reaction evidence="1">
        <text>Hydrolyzes the link between N-acetylmuramoyl residues and L-amino acid residues in certain cell-wall glycopeptides.</text>
        <dbReference type="EC" id="3.5.1.28"/>
    </reaction>
</comment>
<dbReference type="SUPFAM" id="SSF53187">
    <property type="entry name" value="Zn-dependent exopeptidases"/>
    <property type="match status" value="1"/>
</dbReference>
<dbReference type="GO" id="GO:0009253">
    <property type="term" value="P:peptidoglycan catabolic process"/>
    <property type="evidence" value="ECO:0007669"/>
    <property type="project" value="InterPro"/>
</dbReference>
<comment type="caution">
    <text evidence="5">The sequence shown here is derived from an EMBL/GenBank/DDBJ whole genome shotgun (WGS) entry which is preliminary data.</text>
</comment>
<evidence type="ECO:0000256" key="1">
    <source>
        <dbReference type="ARBA" id="ARBA00001561"/>
    </source>
</evidence>
<proteinExistence type="predicted"/>
<dbReference type="GeneID" id="60655968"/>
<dbReference type="GO" id="GO:0030288">
    <property type="term" value="C:outer membrane-bounded periplasmic space"/>
    <property type="evidence" value="ECO:0007669"/>
    <property type="project" value="TreeGrafter"/>
</dbReference>
<dbReference type="RefSeq" id="WP_004084755.1">
    <property type="nucleotide sequence ID" value="NZ_JRPG02000036.1"/>
</dbReference>
<dbReference type="AlphaFoldDB" id="A0A6D2C4L2"/>
<keyword evidence="3" id="KW-0378">Hydrolase</keyword>
<dbReference type="SMART" id="SM00646">
    <property type="entry name" value="Ami_3"/>
    <property type="match status" value="1"/>
</dbReference>